<evidence type="ECO:0000256" key="1">
    <source>
        <dbReference type="SAM" id="Phobius"/>
    </source>
</evidence>
<feature type="transmembrane region" description="Helical" evidence="1">
    <location>
        <begin position="18"/>
        <end position="39"/>
    </location>
</feature>
<reference evidence="2" key="1">
    <citation type="submission" date="2023-02" db="EMBL/GenBank/DDBJ databases">
        <authorList>
            <person name="Palmer J.M."/>
        </authorList>
    </citation>
    <scope>NUCLEOTIDE SEQUENCE</scope>
    <source>
        <strain evidence="2">FW57</strain>
    </source>
</reference>
<keyword evidence="1" id="KW-0472">Membrane</keyword>
<evidence type="ECO:0000313" key="3">
    <source>
        <dbReference type="Proteomes" id="UP001197093"/>
    </source>
</evidence>
<proteinExistence type="predicted"/>
<keyword evidence="1" id="KW-1133">Transmembrane helix</keyword>
<keyword evidence="3" id="KW-1185">Reference proteome</keyword>
<dbReference type="Proteomes" id="UP001197093">
    <property type="component" value="Unassembled WGS sequence"/>
</dbReference>
<keyword evidence="1" id="KW-0812">Transmembrane</keyword>
<name>A0AAD4F5W0_9PEZI</name>
<protein>
    <submittedName>
        <fullName evidence="2">Uncharacterized protein</fullName>
    </submittedName>
</protein>
<feature type="transmembrane region" description="Helical" evidence="1">
    <location>
        <begin position="132"/>
        <end position="154"/>
    </location>
</feature>
<dbReference type="AlphaFoldDB" id="A0AAD4F5W0"/>
<dbReference type="EMBL" id="JAHCVI010000001">
    <property type="protein sequence ID" value="KAG7293891.1"/>
    <property type="molecule type" value="Genomic_DNA"/>
</dbReference>
<gene>
    <name evidence="2" type="ORF">NEMBOFW57_003951</name>
</gene>
<organism evidence="2 3">
    <name type="scientific">Staphylotrichum longicolle</name>
    <dbReference type="NCBI Taxonomy" id="669026"/>
    <lineage>
        <taxon>Eukaryota</taxon>
        <taxon>Fungi</taxon>
        <taxon>Dikarya</taxon>
        <taxon>Ascomycota</taxon>
        <taxon>Pezizomycotina</taxon>
        <taxon>Sordariomycetes</taxon>
        <taxon>Sordariomycetidae</taxon>
        <taxon>Sordariales</taxon>
        <taxon>Chaetomiaceae</taxon>
        <taxon>Staphylotrichum</taxon>
    </lineage>
</organism>
<evidence type="ECO:0000313" key="2">
    <source>
        <dbReference type="EMBL" id="KAG7293891.1"/>
    </source>
</evidence>
<accession>A0AAD4F5W0</accession>
<sequence length="156" mass="17132">MRVDHNLQEGGQLRRRSLFSRTATIFLLSAIILFLATTATGTTKSDLSPATEQRDLDQSCRPIHPFNIHVDTDANIDADTDINHNPLKILKRKHDDTTKSNIDIDTPLPTQTQAQTEQHPFPASLYGTPGHAIASGLFVGMAGTCILWVVGFVVKT</sequence>
<comment type="caution">
    <text evidence="2">The sequence shown here is derived from an EMBL/GenBank/DDBJ whole genome shotgun (WGS) entry which is preliminary data.</text>
</comment>